<name>A0A642UYE6_DIURU</name>
<feature type="domain" description="Superoxide dismutase copper/zinc binding" evidence="18">
    <location>
        <begin position="44"/>
        <end position="160"/>
    </location>
</feature>
<keyword evidence="7" id="KW-0964">Secreted</keyword>
<dbReference type="GO" id="GO:0004784">
    <property type="term" value="F:superoxide dismutase activity"/>
    <property type="evidence" value="ECO:0007669"/>
    <property type="project" value="UniProtKB-EC"/>
</dbReference>
<dbReference type="GO" id="GO:0005507">
    <property type="term" value="F:copper ion binding"/>
    <property type="evidence" value="ECO:0007669"/>
    <property type="project" value="InterPro"/>
</dbReference>
<protein>
    <recommendedName>
        <fullName evidence="5">superoxide dismutase</fullName>
        <ecNumber evidence="5">1.15.1.1</ecNumber>
    </recommendedName>
</protein>
<evidence type="ECO:0000259" key="18">
    <source>
        <dbReference type="Pfam" id="PF00080"/>
    </source>
</evidence>
<dbReference type="GO" id="GO:0005576">
    <property type="term" value="C:extracellular region"/>
    <property type="evidence" value="ECO:0007669"/>
    <property type="project" value="UniProtKB-ARBA"/>
</dbReference>
<keyword evidence="9" id="KW-0479">Metal-binding</keyword>
<keyword evidence="17" id="KW-0732">Signal</keyword>
<dbReference type="FunFam" id="2.60.40.200:FF:000007">
    <property type="entry name" value="Cell surface Cu-only superoxide dismutase 5"/>
    <property type="match status" value="1"/>
</dbReference>
<dbReference type="EMBL" id="SWFT01000019">
    <property type="protein sequence ID" value="KAA8907789.1"/>
    <property type="molecule type" value="Genomic_DNA"/>
</dbReference>
<evidence type="ECO:0000256" key="14">
    <source>
        <dbReference type="ARBA" id="ARBA00023288"/>
    </source>
</evidence>
<dbReference type="AlphaFoldDB" id="A0A642UYE6"/>
<feature type="chain" id="PRO_5024869325" description="superoxide dismutase" evidence="17">
    <location>
        <begin position="19"/>
        <end position="213"/>
    </location>
</feature>
<feature type="region of interest" description="Disordered" evidence="16">
    <location>
        <begin position="172"/>
        <end position="194"/>
    </location>
</feature>
<dbReference type="Gene3D" id="2.60.40.200">
    <property type="entry name" value="Superoxide dismutase, copper/zinc binding domain"/>
    <property type="match status" value="1"/>
</dbReference>
<keyword evidence="8" id="KW-0325">Glycoprotein</keyword>
<gene>
    <name evidence="19" type="ORF">DIURU_000476</name>
</gene>
<dbReference type="Proteomes" id="UP000449547">
    <property type="component" value="Unassembled WGS sequence"/>
</dbReference>
<evidence type="ECO:0000256" key="8">
    <source>
        <dbReference type="ARBA" id="ARBA00022622"/>
    </source>
</evidence>
<feature type="signal peptide" evidence="17">
    <location>
        <begin position="1"/>
        <end position="18"/>
    </location>
</feature>
<keyword evidence="12" id="KW-0186">Copper</keyword>
<keyword evidence="20" id="KW-1185">Reference proteome</keyword>
<keyword evidence="11" id="KW-0560">Oxidoreductase</keyword>
<dbReference type="Pfam" id="PF00080">
    <property type="entry name" value="Sod_Cu"/>
    <property type="match status" value="1"/>
</dbReference>
<keyword evidence="14" id="KW-0449">Lipoprotein</keyword>
<comment type="similarity">
    <text evidence="4">Belongs to the Cu-Zn superoxide dismutase family.</text>
</comment>
<evidence type="ECO:0000256" key="6">
    <source>
        <dbReference type="ARBA" id="ARBA00022512"/>
    </source>
</evidence>
<comment type="subcellular location">
    <subcellularLocation>
        <location evidence="3">Membrane</location>
        <topology evidence="3">Lipid-anchor</topology>
        <topology evidence="3">GPI-anchor</topology>
    </subcellularLocation>
    <subcellularLocation>
        <location evidence="2">Secreted</location>
        <location evidence="2">Cell wall</location>
    </subcellularLocation>
</comment>
<keyword evidence="8" id="KW-0472">Membrane</keyword>
<dbReference type="InterPro" id="IPR024134">
    <property type="entry name" value="SOD_Cu/Zn_/chaperone"/>
</dbReference>
<dbReference type="SUPFAM" id="SSF49329">
    <property type="entry name" value="Cu,Zn superoxide dismutase-like"/>
    <property type="match status" value="1"/>
</dbReference>
<proteinExistence type="inferred from homology"/>
<dbReference type="PANTHER" id="PTHR10003">
    <property type="entry name" value="SUPEROXIDE DISMUTASE CU-ZN -RELATED"/>
    <property type="match status" value="1"/>
</dbReference>
<organism evidence="19 20">
    <name type="scientific">Diutina rugosa</name>
    <name type="common">Yeast</name>
    <name type="synonym">Candida rugosa</name>
    <dbReference type="NCBI Taxonomy" id="5481"/>
    <lineage>
        <taxon>Eukaryota</taxon>
        <taxon>Fungi</taxon>
        <taxon>Dikarya</taxon>
        <taxon>Ascomycota</taxon>
        <taxon>Saccharomycotina</taxon>
        <taxon>Pichiomycetes</taxon>
        <taxon>Debaryomycetaceae</taxon>
        <taxon>Diutina</taxon>
    </lineage>
</organism>
<evidence type="ECO:0000256" key="12">
    <source>
        <dbReference type="ARBA" id="ARBA00023008"/>
    </source>
</evidence>
<keyword evidence="8" id="KW-0336">GPI-anchor</keyword>
<evidence type="ECO:0000256" key="17">
    <source>
        <dbReference type="SAM" id="SignalP"/>
    </source>
</evidence>
<reference evidence="19 20" key="1">
    <citation type="submission" date="2019-07" db="EMBL/GenBank/DDBJ databases">
        <title>Genome assembly of two rare yeast pathogens: Diutina rugosa and Trichomonascus ciferrii.</title>
        <authorList>
            <person name="Mixao V."/>
            <person name="Saus E."/>
            <person name="Hansen A."/>
            <person name="Lass-Flor C."/>
            <person name="Gabaldon T."/>
        </authorList>
    </citation>
    <scope>NUCLEOTIDE SEQUENCE [LARGE SCALE GENOMIC DNA]</scope>
    <source>
        <strain evidence="19 20">CBS 613</strain>
    </source>
</reference>
<evidence type="ECO:0000313" key="20">
    <source>
        <dbReference type="Proteomes" id="UP000449547"/>
    </source>
</evidence>
<dbReference type="EC" id="1.15.1.1" evidence="5"/>
<evidence type="ECO:0000256" key="16">
    <source>
        <dbReference type="SAM" id="MobiDB-lite"/>
    </source>
</evidence>
<evidence type="ECO:0000256" key="10">
    <source>
        <dbReference type="ARBA" id="ARBA00022862"/>
    </source>
</evidence>
<keyword evidence="6" id="KW-0134">Cell wall</keyword>
<accession>A0A642UYE6</accession>
<evidence type="ECO:0000256" key="13">
    <source>
        <dbReference type="ARBA" id="ARBA00023026"/>
    </source>
</evidence>
<dbReference type="VEuPathDB" id="FungiDB:DIURU_000476"/>
<comment type="cofactor">
    <cofactor evidence="1">
        <name>Cu cation</name>
        <dbReference type="ChEBI" id="CHEBI:23378"/>
    </cofactor>
</comment>
<dbReference type="OrthoDB" id="159229at2759"/>
<feature type="compositionally biased region" description="Low complexity" evidence="16">
    <location>
        <begin position="176"/>
        <end position="194"/>
    </location>
</feature>
<keyword evidence="10" id="KW-0049">Antioxidant</keyword>
<evidence type="ECO:0000313" key="19">
    <source>
        <dbReference type="EMBL" id="KAA8907789.1"/>
    </source>
</evidence>
<sequence length="213" mass="22033">MKLFSVLPVLAVASTIVAKDPVATDSAQGAALQAVFKPKANVDIQGTISFKAAKNGTVIVDVDLENLPEEGGPFPYHIHQSPVPSDGNCTGTKAHLNPYNGTAKFTDPADSEVGDLAGRHGNLTSGTQKIEYADEYISLNSSDKAYFGGLSVVIHDHLNNRLTCANITAKDEDSHSSSSASPSASVSSKPSNSAEKMSFGVVAAAAAAAAYIL</sequence>
<dbReference type="InterPro" id="IPR001424">
    <property type="entry name" value="SOD_Cu_Zn_dom"/>
</dbReference>
<evidence type="ECO:0000256" key="5">
    <source>
        <dbReference type="ARBA" id="ARBA00012682"/>
    </source>
</evidence>
<dbReference type="GeneID" id="54779129"/>
<evidence type="ECO:0000256" key="9">
    <source>
        <dbReference type="ARBA" id="ARBA00022723"/>
    </source>
</evidence>
<dbReference type="InterPro" id="IPR036423">
    <property type="entry name" value="SOD-like_Cu/Zn_dom_sf"/>
</dbReference>
<evidence type="ECO:0000256" key="11">
    <source>
        <dbReference type="ARBA" id="ARBA00023002"/>
    </source>
</evidence>
<evidence type="ECO:0000256" key="1">
    <source>
        <dbReference type="ARBA" id="ARBA00001935"/>
    </source>
</evidence>
<comment type="caution">
    <text evidence="19">The sequence shown here is derived from an EMBL/GenBank/DDBJ whole genome shotgun (WGS) entry which is preliminary data.</text>
</comment>
<dbReference type="GO" id="GO:0098552">
    <property type="term" value="C:side of membrane"/>
    <property type="evidence" value="ECO:0007669"/>
    <property type="project" value="UniProtKB-KW"/>
</dbReference>
<dbReference type="OMA" id="TEHAYHI"/>
<dbReference type="RefSeq" id="XP_034014795.1">
    <property type="nucleotide sequence ID" value="XM_034157668.1"/>
</dbReference>
<evidence type="ECO:0000256" key="15">
    <source>
        <dbReference type="ARBA" id="ARBA00049204"/>
    </source>
</evidence>
<evidence type="ECO:0000256" key="7">
    <source>
        <dbReference type="ARBA" id="ARBA00022525"/>
    </source>
</evidence>
<evidence type="ECO:0000256" key="4">
    <source>
        <dbReference type="ARBA" id="ARBA00010457"/>
    </source>
</evidence>
<evidence type="ECO:0000256" key="3">
    <source>
        <dbReference type="ARBA" id="ARBA00004589"/>
    </source>
</evidence>
<evidence type="ECO:0000256" key="2">
    <source>
        <dbReference type="ARBA" id="ARBA00004191"/>
    </source>
</evidence>
<comment type="catalytic activity">
    <reaction evidence="15">
        <text>2 superoxide + 2 H(+) = H2O2 + O2</text>
        <dbReference type="Rhea" id="RHEA:20696"/>
        <dbReference type="ChEBI" id="CHEBI:15378"/>
        <dbReference type="ChEBI" id="CHEBI:15379"/>
        <dbReference type="ChEBI" id="CHEBI:16240"/>
        <dbReference type="ChEBI" id="CHEBI:18421"/>
        <dbReference type="EC" id="1.15.1.1"/>
    </reaction>
</comment>
<keyword evidence="13" id="KW-0843">Virulence</keyword>